<feature type="region of interest" description="Disordered" evidence="1">
    <location>
        <begin position="322"/>
        <end position="417"/>
    </location>
</feature>
<feature type="compositionally biased region" description="Low complexity" evidence="1">
    <location>
        <begin position="176"/>
        <end position="191"/>
    </location>
</feature>
<dbReference type="EMBL" id="MU854344">
    <property type="protein sequence ID" value="KAK4042194.1"/>
    <property type="molecule type" value="Genomic_DNA"/>
</dbReference>
<name>A0AAN6PN50_9PEZI</name>
<feature type="region of interest" description="Disordered" evidence="1">
    <location>
        <begin position="439"/>
        <end position="461"/>
    </location>
</feature>
<gene>
    <name evidence="2" type="ORF">C8A01DRAFT_14127</name>
</gene>
<feature type="compositionally biased region" description="Low complexity" evidence="1">
    <location>
        <begin position="1"/>
        <end position="20"/>
    </location>
</feature>
<feature type="region of interest" description="Disordered" evidence="1">
    <location>
        <begin position="1"/>
        <end position="25"/>
    </location>
</feature>
<evidence type="ECO:0000256" key="1">
    <source>
        <dbReference type="SAM" id="MobiDB-lite"/>
    </source>
</evidence>
<feature type="compositionally biased region" description="Basic and acidic residues" evidence="1">
    <location>
        <begin position="378"/>
        <end position="390"/>
    </location>
</feature>
<comment type="caution">
    <text evidence="2">The sequence shown here is derived from an EMBL/GenBank/DDBJ whole genome shotgun (WGS) entry which is preliminary data.</text>
</comment>
<evidence type="ECO:0000313" key="3">
    <source>
        <dbReference type="Proteomes" id="UP001303115"/>
    </source>
</evidence>
<feature type="region of interest" description="Disordered" evidence="1">
    <location>
        <begin position="163"/>
        <end position="297"/>
    </location>
</feature>
<feature type="compositionally biased region" description="Basic and acidic residues" evidence="1">
    <location>
        <begin position="239"/>
        <end position="254"/>
    </location>
</feature>
<organism evidence="2 3">
    <name type="scientific">Parachaetomium inaequale</name>
    <dbReference type="NCBI Taxonomy" id="2588326"/>
    <lineage>
        <taxon>Eukaryota</taxon>
        <taxon>Fungi</taxon>
        <taxon>Dikarya</taxon>
        <taxon>Ascomycota</taxon>
        <taxon>Pezizomycotina</taxon>
        <taxon>Sordariomycetes</taxon>
        <taxon>Sordariomycetidae</taxon>
        <taxon>Sordariales</taxon>
        <taxon>Chaetomiaceae</taxon>
        <taxon>Parachaetomium</taxon>
    </lineage>
</organism>
<feature type="compositionally biased region" description="Low complexity" evidence="1">
    <location>
        <begin position="358"/>
        <end position="370"/>
    </location>
</feature>
<sequence length="461" mass="49766">MAQHNSGASAAGTARPPAARLTKRAALSAPSAFQLFLEQRRRALRNSTSPESNPKIAFLEKPLTPSLSQPPLNHRALSSLHRKAKRSVLHHHSSKPPALAKLARLYRRHRNPERALRSFLLRRQLWRRTRRPFNMDFIDHLRHIQADEPSSDEDSGTLLTAVTVPAPRRPSPASKPAPVAASDLTAKTKTTGAKRKRDAPAEALTENANAETSRAAMMAKSQGTPPAPVANGTKSPKKRTLDAEKADVDVDARATKKAKTAKPAPTKAEAEAGSSKAAATATATTKTTAGPGPQKPVGQMEYFERRAHDMLTDPLGFDDYVYDSNKQTPRHVARSFAKYRRRQSQSPPPLVMSGALGPAPAANPANPKPKGSGSLAREAQKRAHQQKVEGRVQGLKGKGKAVEESSSAHEKGKAVVARQQAMANGGVGKRKEKRWLTNARQTGGKGGQHHQGGLVKYKKSV</sequence>
<accession>A0AAN6PN50</accession>
<proteinExistence type="predicted"/>
<dbReference type="AlphaFoldDB" id="A0AAN6PN50"/>
<feature type="compositionally biased region" description="Low complexity" evidence="1">
    <location>
        <begin position="261"/>
        <end position="290"/>
    </location>
</feature>
<feature type="compositionally biased region" description="Basic and acidic residues" evidence="1">
    <location>
        <begin position="400"/>
        <end position="413"/>
    </location>
</feature>
<evidence type="ECO:0000313" key="2">
    <source>
        <dbReference type="EMBL" id="KAK4042194.1"/>
    </source>
</evidence>
<feature type="compositionally biased region" description="Basic residues" evidence="1">
    <location>
        <begin position="328"/>
        <end position="343"/>
    </location>
</feature>
<dbReference type="Proteomes" id="UP001303115">
    <property type="component" value="Unassembled WGS sequence"/>
</dbReference>
<reference evidence="3" key="1">
    <citation type="journal article" date="2023" name="Mol. Phylogenet. Evol.">
        <title>Genome-scale phylogeny and comparative genomics of the fungal order Sordariales.</title>
        <authorList>
            <person name="Hensen N."/>
            <person name="Bonometti L."/>
            <person name="Westerberg I."/>
            <person name="Brannstrom I.O."/>
            <person name="Guillou S."/>
            <person name="Cros-Aarteil S."/>
            <person name="Calhoun S."/>
            <person name="Haridas S."/>
            <person name="Kuo A."/>
            <person name="Mondo S."/>
            <person name="Pangilinan J."/>
            <person name="Riley R."/>
            <person name="LaButti K."/>
            <person name="Andreopoulos B."/>
            <person name="Lipzen A."/>
            <person name="Chen C."/>
            <person name="Yan M."/>
            <person name="Daum C."/>
            <person name="Ng V."/>
            <person name="Clum A."/>
            <person name="Steindorff A."/>
            <person name="Ohm R.A."/>
            <person name="Martin F."/>
            <person name="Silar P."/>
            <person name="Natvig D.O."/>
            <person name="Lalanne C."/>
            <person name="Gautier V."/>
            <person name="Ament-Velasquez S.L."/>
            <person name="Kruys A."/>
            <person name="Hutchinson M.I."/>
            <person name="Powell A.J."/>
            <person name="Barry K."/>
            <person name="Miller A.N."/>
            <person name="Grigoriev I.V."/>
            <person name="Debuchy R."/>
            <person name="Gladieux P."/>
            <person name="Hiltunen Thoren M."/>
            <person name="Johannesson H."/>
        </authorList>
    </citation>
    <scope>NUCLEOTIDE SEQUENCE [LARGE SCALE GENOMIC DNA]</scope>
    <source>
        <strain evidence="3">CBS 284.82</strain>
    </source>
</reference>
<protein>
    <submittedName>
        <fullName evidence="2">Uncharacterized protein</fullName>
    </submittedName>
</protein>
<keyword evidence="3" id="KW-1185">Reference proteome</keyword>
<feature type="compositionally biased region" description="Low complexity" evidence="1">
    <location>
        <begin position="201"/>
        <end position="212"/>
    </location>
</feature>